<dbReference type="EMBL" id="CP128399">
    <property type="protein sequence ID" value="WJW67504.1"/>
    <property type="molecule type" value="Genomic_DNA"/>
</dbReference>
<protein>
    <submittedName>
        <fullName evidence="1">Uncharacterized protein</fullName>
    </submittedName>
</protein>
<dbReference type="Proteomes" id="UP001431572">
    <property type="component" value="Chromosome 1"/>
</dbReference>
<sequence>MEPNRHRVVISSFMLRFVHEVEEETKAAIDKEQAEGESEVLQSAWRGIIKHIQSGEEHHFTTLDDAESFIKKFIGE</sequence>
<gene>
    <name evidence="1" type="ORF">HXX08_07120</name>
    <name evidence="2" type="ORF">OZ401_000770</name>
</gene>
<dbReference type="EMBL" id="JACATZ010000001">
    <property type="protein sequence ID" value="NWJ45633.1"/>
    <property type="molecule type" value="Genomic_DNA"/>
</dbReference>
<evidence type="ECO:0000313" key="1">
    <source>
        <dbReference type="EMBL" id="NWJ45633.1"/>
    </source>
</evidence>
<accession>A0A8T7LXE7</accession>
<reference evidence="1 3" key="1">
    <citation type="submission" date="2020-06" db="EMBL/GenBank/DDBJ databases">
        <title>Anoxygenic phototrophic Chloroflexota member uses a Type I reaction center.</title>
        <authorList>
            <person name="Tsuji J.M."/>
            <person name="Shaw N.A."/>
            <person name="Nagashima S."/>
            <person name="Venkiteswaran J."/>
            <person name="Schiff S.L."/>
            <person name="Hanada S."/>
            <person name="Tank M."/>
            <person name="Neufeld J.D."/>
        </authorList>
    </citation>
    <scope>NUCLEOTIDE SEQUENCE [LARGE SCALE GENOMIC DNA]</scope>
    <source>
        <strain evidence="1">L227-S17</strain>
    </source>
</reference>
<dbReference type="Proteomes" id="UP000521676">
    <property type="component" value="Unassembled WGS sequence"/>
</dbReference>
<evidence type="ECO:0000313" key="2">
    <source>
        <dbReference type="EMBL" id="WJW67504.1"/>
    </source>
</evidence>
<dbReference type="AlphaFoldDB" id="A0A8T7LXE7"/>
<keyword evidence="4" id="KW-1185">Reference proteome</keyword>
<reference evidence="2" key="2">
    <citation type="journal article" date="2024" name="Nature">
        <title>Anoxygenic phototroph of the Chloroflexota uses a type I reaction centre.</title>
        <authorList>
            <person name="Tsuji J.M."/>
            <person name="Shaw N.A."/>
            <person name="Nagashima S."/>
            <person name="Venkiteswaran J.J."/>
            <person name="Schiff S.L."/>
            <person name="Watanabe T."/>
            <person name="Fukui M."/>
            <person name="Hanada S."/>
            <person name="Tank M."/>
            <person name="Neufeld J.D."/>
        </authorList>
    </citation>
    <scope>NUCLEOTIDE SEQUENCE</scope>
    <source>
        <strain evidence="2">L227-S17</strain>
    </source>
</reference>
<proteinExistence type="predicted"/>
<dbReference type="RefSeq" id="WP_341469397.1">
    <property type="nucleotide sequence ID" value="NZ_CP128399.1"/>
</dbReference>
<name>A0A8T7LXE7_9CHLR</name>
<evidence type="ECO:0000313" key="4">
    <source>
        <dbReference type="Proteomes" id="UP001431572"/>
    </source>
</evidence>
<evidence type="ECO:0000313" key="3">
    <source>
        <dbReference type="Proteomes" id="UP000521676"/>
    </source>
</evidence>
<organism evidence="1 3">
    <name type="scientific">Candidatus Chlorohelix allophototropha</name>
    <dbReference type="NCBI Taxonomy" id="3003348"/>
    <lineage>
        <taxon>Bacteria</taxon>
        <taxon>Bacillati</taxon>
        <taxon>Chloroflexota</taxon>
        <taxon>Chloroflexia</taxon>
        <taxon>Candidatus Chloroheliales</taxon>
        <taxon>Candidatus Chloroheliaceae</taxon>
        <taxon>Candidatus Chlorohelix</taxon>
    </lineage>
</organism>